<keyword evidence="5" id="KW-0472">Membrane</keyword>
<proteinExistence type="predicted"/>
<dbReference type="PANTHER" id="PTHR35007:SF1">
    <property type="entry name" value="PILUS ASSEMBLY PROTEIN"/>
    <property type="match status" value="1"/>
</dbReference>
<dbReference type="InterPro" id="IPR042094">
    <property type="entry name" value="T2SS_GspF_sf"/>
</dbReference>
<evidence type="ECO:0000256" key="1">
    <source>
        <dbReference type="ARBA" id="ARBA00004651"/>
    </source>
</evidence>
<sequence length="294" mass="32172">MVSALAFLFAALCLLAAAVLVWRKSRPPLAVGALHPGASAETLHLPDWPWKDRVRAWLRKCGVTDPRGFAIRLAIGTLLCAVVAALLAPWWAVPLVPCTVLVLAWLALVWRGQRRRAQIVVELPNFLDGMVRITRVGASLPAALLSMSKDARGPIRDVFLQVGLRQQAGLSLDQAMTQVAKFYDISELHLLAAILRLNQRYGGRVDTVLERIAEWMRSRVAAQAELAALSSETKMSGLLLSLLVPGLGAFIFITNYRYMALMLKDPTGRTLLAVALALMVSGIVLLARLARIKE</sequence>
<evidence type="ECO:0000256" key="3">
    <source>
        <dbReference type="ARBA" id="ARBA00022692"/>
    </source>
</evidence>
<evidence type="ECO:0000313" key="7">
    <source>
        <dbReference type="Proteomes" id="UP000239406"/>
    </source>
</evidence>
<name>A0A2S5T8F9_9BURK</name>
<dbReference type="InterPro" id="IPR018076">
    <property type="entry name" value="T2SS_GspF_dom"/>
</dbReference>
<dbReference type="RefSeq" id="WP_104356418.1">
    <property type="nucleotide sequence ID" value="NZ_CP064338.1"/>
</dbReference>
<evidence type="ECO:0000256" key="5">
    <source>
        <dbReference type="ARBA" id="ARBA00023136"/>
    </source>
</evidence>
<dbReference type="Pfam" id="PF00482">
    <property type="entry name" value="T2SSF"/>
    <property type="match status" value="1"/>
</dbReference>
<evidence type="ECO:0000256" key="4">
    <source>
        <dbReference type="ARBA" id="ARBA00022989"/>
    </source>
</evidence>
<dbReference type="PANTHER" id="PTHR35007">
    <property type="entry name" value="INTEGRAL MEMBRANE PROTEIN-RELATED"/>
    <property type="match status" value="1"/>
</dbReference>
<comment type="caution">
    <text evidence="6">The sequence shown here is derived from an EMBL/GenBank/DDBJ whole genome shotgun (WGS) entry which is preliminary data.</text>
</comment>
<keyword evidence="7" id="KW-1185">Reference proteome</keyword>
<dbReference type="AlphaFoldDB" id="A0A2S5T8F9"/>
<organism evidence="6 7">
    <name type="scientific">Caldimonas thermodepolymerans</name>
    <dbReference type="NCBI Taxonomy" id="215580"/>
    <lineage>
        <taxon>Bacteria</taxon>
        <taxon>Pseudomonadati</taxon>
        <taxon>Pseudomonadota</taxon>
        <taxon>Betaproteobacteria</taxon>
        <taxon>Burkholderiales</taxon>
        <taxon>Sphaerotilaceae</taxon>
        <taxon>Caldimonas</taxon>
    </lineage>
</organism>
<protein>
    <submittedName>
        <fullName evidence="6">Type II secretion system protein</fullName>
    </submittedName>
</protein>
<reference evidence="6 7" key="1">
    <citation type="submission" date="2018-02" db="EMBL/GenBank/DDBJ databases">
        <title>Reclassifiation of [Polyangium] brachysporum DSM 7029 as Guopingzhaonella breviflexa gen. nov., sp. nov., a member of the family Comamonadaceae.</title>
        <authorList>
            <person name="Tang B."/>
        </authorList>
    </citation>
    <scope>NUCLEOTIDE SEQUENCE [LARGE SCALE GENOMIC DNA]</scope>
    <source>
        <strain evidence="6 7">DSM 15344</strain>
    </source>
</reference>
<dbReference type="Gene3D" id="1.20.81.30">
    <property type="entry name" value="Type II secretion system (T2SS), domain F"/>
    <property type="match status" value="1"/>
</dbReference>
<dbReference type="GO" id="GO:0005886">
    <property type="term" value="C:plasma membrane"/>
    <property type="evidence" value="ECO:0007669"/>
    <property type="project" value="UniProtKB-SubCell"/>
</dbReference>
<gene>
    <name evidence="6" type="ORF">C1702_04150</name>
</gene>
<evidence type="ECO:0000256" key="2">
    <source>
        <dbReference type="ARBA" id="ARBA00022475"/>
    </source>
</evidence>
<comment type="subcellular location">
    <subcellularLocation>
        <location evidence="1">Cell membrane</location>
        <topology evidence="1">Multi-pass membrane protein</topology>
    </subcellularLocation>
</comment>
<dbReference type="Proteomes" id="UP000239406">
    <property type="component" value="Unassembled WGS sequence"/>
</dbReference>
<keyword evidence="2" id="KW-1003">Cell membrane</keyword>
<keyword evidence="4" id="KW-1133">Transmembrane helix</keyword>
<keyword evidence="3" id="KW-0812">Transmembrane</keyword>
<accession>A0A2S5T8F9</accession>
<dbReference type="EMBL" id="PSNY01000003">
    <property type="protein sequence ID" value="PPE71157.1"/>
    <property type="molecule type" value="Genomic_DNA"/>
</dbReference>
<evidence type="ECO:0000313" key="6">
    <source>
        <dbReference type="EMBL" id="PPE71157.1"/>
    </source>
</evidence>